<evidence type="ECO:0000259" key="15">
    <source>
        <dbReference type="Pfam" id="PF17846"/>
    </source>
</evidence>
<dbReference type="FunFam" id="3.40.50.12390:FF:000005">
    <property type="entry name" value="5'-3' exoribonuclease 2"/>
    <property type="match status" value="1"/>
</dbReference>
<dbReference type="OMA" id="ITHDMVV"/>
<feature type="compositionally biased region" description="Polar residues" evidence="13">
    <location>
        <begin position="830"/>
        <end position="845"/>
    </location>
</feature>
<feature type="domain" description="Xrn1 N-terminal" evidence="14">
    <location>
        <begin position="1"/>
        <end position="254"/>
    </location>
</feature>
<comment type="subcellular location">
    <subcellularLocation>
        <location evidence="1">Nucleus</location>
    </subcellularLocation>
</comment>
<evidence type="ECO:0000256" key="3">
    <source>
        <dbReference type="ARBA" id="ARBA00022472"/>
    </source>
</evidence>
<dbReference type="GO" id="GO:0006364">
    <property type="term" value="P:rRNA processing"/>
    <property type="evidence" value="ECO:0007669"/>
    <property type="project" value="UniProtKB-KW"/>
</dbReference>
<dbReference type="FunCoup" id="T0QIM0">
    <property type="interactions" value="538"/>
</dbReference>
<dbReference type="STRING" id="1156394.T0QIM0"/>
<dbReference type="Proteomes" id="UP000030762">
    <property type="component" value="Unassembled WGS sequence"/>
</dbReference>
<dbReference type="EMBL" id="JH767159">
    <property type="protein sequence ID" value="EQC33565.1"/>
    <property type="molecule type" value="Genomic_DNA"/>
</dbReference>
<keyword evidence="3" id="KW-0806">Transcription termination</keyword>
<gene>
    <name evidence="16" type="ORF">SDRG_09071</name>
</gene>
<dbReference type="eggNOG" id="KOG2044">
    <property type="taxonomic scope" value="Eukaryota"/>
</dbReference>
<feature type="region of interest" description="Disordered" evidence="13">
    <location>
        <begin position="917"/>
        <end position="987"/>
    </location>
</feature>
<dbReference type="GO" id="GO:0000956">
    <property type="term" value="P:nuclear-transcribed mRNA catabolic process"/>
    <property type="evidence" value="ECO:0007669"/>
    <property type="project" value="TreeGrafter"/>
</dbReference>
<dbReference type="FunFam" id="3.40.50.12390:FF:000003">
    <property type="entry name" value="5'-3' exoribonuclease"/>
    <property type="match status" value="1"/>
</dbReference>
<keyword evidence="9" id="KW-0805">Transcription regulation</keyword>
<feature type="compositionally biased region" description="Gly residues" evidence="13">
    <location>
        <begin position="852"/>
        <end position="884"/>
    </location>
</feature>
<evidence type="ECO:0000256" key="1">
    <source>
        <dbReference type="ARBA" id="ARBA00004123"/>
    </source>
</evidence>
<name>T0QIM0_SAPDV</name>
<evidence type="ECO:0000256" key="13">
    <source>
        <dbReference type="SAM" id="MobiDB-lite"/>
    </source>
</evidence>
<dbReference type="InterPro" id="IPR017151">
    <property type="entry name" value="Xrn2/3/4"/>
</dbReference>
<evidence type="ECO:0000256" key="7">
    <source>
        <dbReference type="ARBA" id="ARBA00022801"/>
    </source>
</evidence>
<feature type="region of interest" description="Disordered" evidence="13">
    <location>
        <begin position="797"/>
        <end position="884"/>
    </location>
</feature>
<dbReference type="InParanoid" id="T0QIM0"/>
<feature type="compositionally biased region" description="Gly residues" evidence="13">
    <location>
        <begin position="917"/>
        <end position="927"/>
    </location>
</feature>
<keyword evidence="10" id="KW-0804">Transcription</keyword>
<dbReference type="GO" id="GO:0003723">
    <property type="term" value="F:RNA binding"/>
    <property type="evidence" value="ECO:0007669"/>
    <property type="project" value="TreeGrafter"/>
</dbReference>
<dbReference type="PANTHER" id="PTHR12341">
    <property type="entry name" value="5'-&gt;3' EXORIBONUCLEASE"/>
    <property type="match status" value="1"/>
</dbReference>
<dbReference type="GeneID" id="19949798"/>
<keyword evidence="8 12" id="KW-0269">Exonuclease</keyword>
<evidence type="ECO:0000256" key="4">
    <source>
        <dbReference type="ARBA" id="ARBA00022552"/>
    </source>
</evidence>
<dbReference type="GO" id="GO:0006353">
    <property type="term" value="P:DNA-templated transcription termination"/>
    <property type="evidence" value="ECO:0007669"/>
    <property type="project" value="UniProtKB-KW"/>
</dbReference>
<accession>T0QIM0</accession>
<evidence type="ECO:0000256" key="10">
    <source>
        <dbReference type="ARBA" id="ARBA00023163"/>
    </source>
</evidence>
<dbReference type="Pfam" id="PF03159">
    <property type="entry name" value="XRN_N"/>
    <property type="match status" value="1"/>
</dbReference>
<evidence type="ECO:0000313" key="17">
    <source>
        <dbReference type="Proteomes" id="UP000030762"/>
    </source>
</evidence>
<dbReference type="Gene3D" id="1.25.40.1050">
    <property type="match status" value="1"/>
</dbReference>
<protein>
    <recommendedName>
        <fullName evidence="12">5'-3' exoribonuclease</fullName>
        <ecNumber evidence="12">3.1.13.-</ecNumber>
    </recommendedName>
</protein>
<proteinExistence type="inferred from homology"/>
<feature type="domain" description="Xrn1 helical" evidence="15">
    <location>
        <begin position="328"/>
        <end position="766"/>
    </location>
</feature>
<dbReference type="AlphaFoldDB" id="T0QIM0"/>
<evidence type="ECO:0000256" key="12">
    <source>
        <dbReference type="PIRNR" id="PIRNR037239"/>
    </source>
</evidence>
<reference evidence="16 17" key="1">
    <citation type="submission" date="2012-04" db="EMBL/GenBank/DDBJ databases">
        <title>The Genome Sequence of Saprolegnia declina VS20.</title>
        <authorList>
            <consortium name="The Broad Institute Genome Sequencing Platform"/>
            <person name="Russ C."/>
            <person name="Nusbaum C."/>
            <person name="Tyler B."/>
            <person name="van West P."/>
            <person name="Dieguez-Uribeondo J."/>
            <person name="de Bruijn I."/>
            <person name="Tripathy S."/>
            <person name="Jiang R."/>
            <person name="Young S.K."/>
            <person name="Zeng Q."/>
            <person name="Gargeya S."/>
            <person name="Fitzgerald M."/>
            <person name="Haas B."/>
            <person name="Abouelleil A."/>
            <person name="Alvarado L."/>
            <person name="Arachchi H.M."/>
            <person name="Berlin A."/>
            <person name="Chapman S.B."/>
            <person name="Goldberg J."/>
            <person name="Griggs A."/>
            <person name="Gujja S."/>
            <person name="Hansen M."/>
            <person name="Howarth C."/>
            <person name="Imamovic A."/>
            <person name="Larimer J."/>
            <person name="McCowen C."/>
            <person name="Montmayeur A."/>
            <person name="Murphy C."/>
            <person name="Neiman D."/>
            <person name="Pearson M."/>
            <person name="Priest M."/>
            <person name="Roberts A."/>
            <person name="Saif S."/>
            <person name="Shea T."/>
            <person name="Sisk P."/>
            <person name="Sykes S."/>
            <person name="Wortman J."/>
            <person name="Nusbaum C."/>
            <person name="Birren B."/>
        </authorList>
    </citation>
    <scope>NUCLEOTIDE SEQUENCE [LARGE SCALE GENOMIC DNA]</scope>
    <source>
        <strain evidence="16 17">VS20</strain>
    </source>
</reference>
<keyword evidence="11" id="KW-0539">Nucleus</keyword>
<comment type="function">
    <text evidence="12">Possesses 5'-&gt;3' exoribonuclease activity. May promote termination of transcription by RNA polymerase II.</text>
</comment>
<keyword evidence="5 12" id="KW-0507">mRNA processing</keyword>
<keyword evidence="7 12" id="KW-0378">Hydrolase</keyword>
<dbReference type="GO" id="GO:0005634">
    <property type="term" value="C:nucleus"/>
    <property type="evidence" value="ECO:0007669"/>
    <property type="project" value="UniProtKB-SubCell"/>
</dbReference>
<feature type="compositionally biased region" description="Polar residues" evidence="13">
    <location>
        <begin position="976"/>
        <end position="987"/>
    </location>
</feature>
<dbReference type="Gene3D" id="3.40.50.12390">
    <property type="match status" value="1"/>
</dbReference>
<dbReference type="InterPro" id="IPR004859">
    <property type="entry name" value="Xrn1_N"/>
</dbReference>
<sequence length="987" mass="110744">MGVPAFYRWISMKYPKTVVYATEDPPTRLEGRDRFGLIDIEAENPNGTEFDNLYIDMNGIIHPCAHPEEGEQPKTEEEMFMRLMDYVDRLVACVRPRRLLYMAIDGVAPRAKMNQQRSRRFRSAQEARQREEVDAEAREYMALIGHKVPAKQTPWDSNVITPGTKFMAKLAKFMRFYVRDRINSSPGWKNIKVLFSDAGVPGEGEHKLIMYIRDQRCQPDYNPNLRHVLHGLDADLIMLGLATHEAHFSVLREEVLFGKAKYEAIEAKARLAGNDPSNAKRKAGEYGEHDAAMLASNLKPFQFLHISTLREYLRIEFEPVAGTLPFPYDFERIIDDFVFLCFFVGNDFLPHLPCMDIRDGAVDYLLLVYAKLLPSLGGYITNPGGEIDLSRADVLLAEVGTVEETIFQRRIEKERRNVEFQARREMYKKRDQVAAEAARGDAVSVKRHKDGRGVATPSNEVYTQLEPKQALKERIKQMEQAKLDKYRDEIKDTVRLGEPGWKTRYYEDKLKANDIEIGGGRERVFQAYIEGLCWVMRYYYAGCVSWTWFYPFHYAPFASDLKNIDRYEIKFDLGQPFCPFEQLMGVFPADSKHAIPKPYQWLMTDPESPILDFYPEEIPLDPNGKPVPWLWIALLPFIDEKRLLDAMAPMNAKLTNAEKKRNERFGKELIFFHANANQPLPTPTNSPVALVPATFEMAGSMAYHEPSFFPEGCIVPSPEKAKIELLDIRNNKCLSFEFLSPPKNRHLSVLLPGAIEDEPVLVTPEDRDVRAPFFGNANISIIDMAGAARTAISVRNHQRGGGQNNHNRFQPTQGQQGWGTPTHNNFLYVPNSNNDQQGPPTTSGFRHQAPSGGRGGYQGGRGGYQGGRGGYQGGRGGYQGGNSYQGGSGGRGGYQGGGRGGYQGGGYQGGGGGYQGGHGGYQGGRDYQGGASYSNDAQQQGGVAGSGFGPQAPNMDALKAGLRNMHAQRGTYDKAPSSSYPNQRYDR</sequence>
<dbReference type="GO" id="GO:0006397">
    <property type="term" value="P:mRNA processing"/>
    <property type="evidence" value="ECO:0007669"/>
    <property type="project" value="UniProtKB-UniRule"/>
</dbReference>
<organism evidence="16 17">
    <name type="scientific">Saprolegnia diclina (strain VS20)</name>
    <dbReference type="NCBI Taxonomy" id="1156394"/>
    <lineage>
        <taxon>Eukaryota</taxon>
        <taxon>Sar</taxon>
        <taxon>Stramenopiles</taxon>
        <taxon>Oomycota</taxon>
        <taxon>Saprolegniomycetes</taxon>
        <taxon>Saprolegniales</taxon>
        <taxon>Saprolegniaceae</taxon>
        <taxon>Saprolegnia</taxon>
    </lineage>
</organism>
<dbReference type="PANTHER" id="PTHR12341:SF41">
    <property type="entry name" value="5'-3' EXORIBONUCLEASE 2"/>
    <property type="match status" value="1"/>
</dbReference>
<dbReference type="GO" id="GO:0004534">
    <property type="term" value="F:5'-3' RNA exonuclease activity"/>
    <property type="evidence" value="ECO:0007669"/>
    <property type="project" value="UniProtKB-UniRule"/>
</dbReference>
<feature type="compositionally biased region" description="Polar residues" evidence="13">
    <location>
        <begin position="931"/>
        <end position="941"/>
    </location>
</feature>
<evidence type="ECO:0000256" key="6">
    <source>
        <dbReference type="ARBA" id="ARBA00022722"/>
    </source>
</evidence>
<dbReference type="VEuPathDB" id="FungiDB:SDRG_09071"/>
<evidence type="ECO:0000313" key="16">
    <source>
        <dbReference type="EMBL" id="EQC33565.1"/>
    </source>
</evidence>
<comment type="similarity">
    <text evidence="2 12">Belongs to the 5'-3' exonuclease family. XRN2/RAT1 subfamily.</text>
</comment>
<dbReference type="Pfam" id="PF17846">
    <property type="entry name" value="XRN_M"/>
    <property type="match status" value="1"/>
</dbReference>
<evidence type="ECO:0000256" key="11">
    <source>
        <dbReference type="ARBA" id="ARBA00023242"/>
    </source>
</evidence>
<evidence type="ECO:0000256" key="9">
    <source>
        <dbReference type="ARBA" id="ARBA00023015"/>
    </source>
</evidence>
<dbReference type="EC" id="3.1.13.-" evidence="12"/>
<evidence type="ECO:0000256" key="8">
    <source>
        <dbReference type="ARBA" id="ARBA00022839"/>
    </source>
</evidence>
<evidence type="ECO:0000259" key="14">
    <source>
        <dbReference type="Pfam" id="PF03159"/>
    </source>
</evidence>
<dbReference type="CDD" id="cd18673">
    <property type="entry name" value="PIN_XRN1-2-like"/>
    <property type="match status" value="1"/>
</dbReference>
<keyword evidence="6 12" id="KW-0540">Nuclease</keyword>
<dbReference type="InterPro" id="IPR027073">
    <property type="entry name" value="5_3_exoribonuclease"/>
</dbReference>
<evidence type="ECO:0000256" key="5">
    <source>
        <dbReference type="ARBA" id="ARBA00022664"/>
    </source>
</evidence>
<dbReference type="RefSeq" id="XP_008613205.1">
    <property type="nucleotide sequence ID" value="XM_008614983.1"/>
</dbReference>
<keyword evidence="17" id="KW-1185">Reference proteome</keyword>
<dbReference type="OrthoDB" id="372487at2759"/>
<evidence type="ECO:0000256" key="2">
    <source>
        <dbReference type="ARBA" id="ARBA00006994"/>
    </source>
</evidence>
<keyword evidence="4" id="KW-0698">rRNA processing</keyword>
<dbReference type="InterPro" id="IPR041412">
    <property type="entry name" value="Xrn1_helical"/>
</dbReference>
<dbReference type="PIRSF" id="PIRSF037239">
    <property type="entry name" value="Exonuclease_Xrn2"/>
    <property type="match status" value="1"/>
</dbReference>
<feature type="compositionally biased region" description="Low complexity" evidence="13">
    <location>
        <begin position="804"/>
        <end position="822"/>
    </location>
</feature>